<reference evidence="1" key="1">
    <citation type="submission" date="2021-08" db="EMBL/GenBank/DDBJ databases">
        <title>The first chromosome-level gecko genome reveals the dynamic sex chromosomes of Neotropical dwarf geckos (Sphaerodactylidae: Sphaerodactylus).</title>
        <authorList>
            <person name="Pinto B.J."/>
            <person name="Keating S.E."/>
            <person name="Gamble T."/>
        </authorList>
    </citation>
    <scope>NUCLEOTIDE SEQUENCE</scope>
    <source>
        <strain evidence="1">TG3544</strain>
    </source>
</reference>
<dbReference type="EMBL" id="CM037618">
    <property type="protein sequence ID" value="KAH7999253.1"/>
    <property type="molecule type" value="Genomic_DNA"/>
</dbReference>
<dbReference type="Proteomes" id="UP000827872">
    <property type="component" value="Linkage Group LG05"/>
</dbReference>
<evidence type="ECO:0000313" key="2">
    <source>
        <dbReference type="Proteomes" id="UP000827872"/>
    </source>
</evidence>
<accession>A0ACB8F1N1</accession>
<proteinExistence type="predicted"/>
<gene>
    <name evidence="1" type="ORF">K3G42_007348</name>
</gene>
<name>A0ACB8F1N1_9SAUR</name>
<evidence type="ECO:0000313" key="1">
    <source>
        <dbReference type="EMBL" id="KAH7999253.1"/>
    </source>
</evidence>
<protein>
    <submittedName>
        <fullName evidence="1">Uncharacterized protein</fullName>
    </submittedName>
</protein>
<comment type="caution">
    <text evidence="1">The sequence shown here is derived from an EMBL/GenBank/DDBJ whole genome shotgun (WGS) entry which is preliminary data.</text>
</comment>
<keyword evidence="2" id="KW-1185">Reference proteome</keyword>
<sequence length="131" mass="14726">MLADTIKRNEKRLKWFGTSRSQSIQTEYISYLDELAVGIGVKPNLLTLLLKDPKLAMTVFFGPCTPFQFRLVGPGKWAGARKAILTQTERMIKPTKTRVVTSSTTYTLVFLLKSFGLLALLVAVFLSFVQH</sequence>
<organism evidence="1 2">
    <name type="scientific">Sphaerodactylus townsendi</name>
    <dbReference type="NCBI Taxonomy" id="933632"/>
    <lineage>
        <taxon>Eukaryota</taxon>
        <taxon>Metazoa</taxon>
        <taxon>Chordata</taxon>
        <taxon>Craniata</taxon>
        <taxon>Vertebrata</taxon>
        <taxon>Euteleostomi</taxon>
        <taxon>Lepidosauria</taxon>
        <taxon>Squamata</taxon>
        <taxon>Bifurcata</taxon>
        <taxon>Gekkota</taxon>
        <taxon>Sphaerodactylidae</taxon>
        <taxon>Sphaerodactylus</taxon>
    </lineage>
</organism>